<evidence type="ECO:0000313" key="2">
    <source>
        <dbReference type="Proteomes" id="UP000247702"/>
    </source>
</evidence>
<dbReference type="AlphaFoldDB" id="A0A2Z6SIP7"/>
<reference evidence="1 2" key="1">
    <citation type="submission" date="2017-11" db="EMBL/GenBank/DDBJ databases">
        <title>The genome of Rhizophagus clarus HR1 reveals common genetic basis of auxotrophy among arbuscular mycorrhizal fungi.</title>
        <authorList>
            <person name="Kobayashi Y."/>
        </authorList>
    </citation>
    <scope>NUCLEOTIDE SEQUENCE [LARGE SCALE GENOMIC DNA]</scope>
    <source>
        <strain evidence="1 2">HR1</strain>
    </source>
</reference>
<name>A0A2Z6SIP7_9GLOM</name>
<keyword evidence="2" id="KW-1185">Reference proteome</keyword>
<sequence length="382" mass="43998">MLFSRLSSNLRLNVAFNYTFLRSFQQQNIIRPIIINRTLFSSNTSRNAAPTAYEADKDFYALKVTIDDIRAKYGLGGGSRIKDANLEQNSDLDLEVDLTLADVKKLTKIQELLENASQDLSRLISSKPGNIEGINDDDIVIKANAKKSVWLAEDDDVSGYAEKAIKAYKENKVVGDVHAYDIDDVKKYTKWIEYEQHIMAYFSTSVYTAGLRRANDENCNLQEKEIRYMVCFNISVTTMICVGQKFVELSRIPKYNLKSQLLKYTLFKRNQFKSMLIHIQTSNWTRNWYKNTNFASHSCRISNIYGQYKRVVVQAVMDYLQNSISSDETLTHIKYLSDTKNKMREVLFIVQTCISVVNRQLLIILHGKDLLPQECNICDNCI</sequence>
<accession>A0A2Z6SIP7</accession>
<evidence type="ECO:0000313" key="1">
    <source>
        <dbReference type="EMBL" id="GBC10850.1"/>
    </source>
</evidence>
<dbReference type="Proteomes" id="UP000247702">
    <property type="component" value="Unassembled WGS sequence"/>
</dbReference>
<dbReference type="EMBL" id="BEXD01004421">
    <property type="protein sequence ID" value="GBC10850.1"/>
    <property type="molecule type" value="Genomic_DNA"/>
</dbReference>
<organism evidence="1 2">
    <name type="scientific">Rhizophagus clarus</name>
    <dbReference type="NCBI Taxonomy" id="94130"/>
    <lineage>
        <taxon>Eukaryota</taxon>
        <taxon>Fungi</taxon>
        <taxon>Fungi incertae sedis</taxon>
        <taxon>Mucoromycota</taxon>
        <taxon>Glomeromycotina</taxon>
        <taxon>Glomeromycetes</taxon>
        <taxon>Glomerales</taxon>
        <taxon>Glomeraceae</taxon>
        <taxon>Rhizophagus</taxon>
    </lineage>
</organism>
<comment type="caution">
    <text evidence="1">The sequence shown here is derived from an EMBL/GenBank/DDBJ whole genome shotgun (WGS) entry which is preliminary data.</text>
</comment>
<gene>
    <name evidence="1" type="ORF">RclHR1_09960001</name>
</gene>
<proteinExistence type="predicted"/>
<protein>
    <submittedName>
        <fullName evidence="1">Uncharacterized protein</fullName>
    </submittedName>
</protein>